<feature type="coiled-coil region" evidence="1">
    <location>
        <begin position="44"/>
        <end position="71"/>
    </location>
</feature>
<gene>
    <name evidence="2" type="ORF">QE399_003920</name>
</gene>
<keyword evidence="3" id="KW-1185">Reference proteome</keyword>
<dbReference type="Proteomes" id="UP001267710">
    <property type="component" value="Unassembled WGS sequence"/>
</dbReference>
<comment type="caution">
    <text evidence="2">The sequence shown here is derived from an EMBL/GenBank/DDBJ whole genome shotgun (WGS) entry which is preliminary data.</text>
</comment>
<proteinExistence type="predicted"/>
<organism evidence="2 3">
    <name type="scientific">Paracidovorax wautersii</name>
    <dbReference type="NCBI Taxonomy" id="1177982"/>
    <lineage>
        <taxon>Bacteria</taxon>
        <taxon>Pseudomonadati</taxon>
        <taxon>Pseudomonadota</taxon>
        <taxon>Betaproteobacteria</taxon>
        <taxon>Burkholderiales</taxon>
        <taxon>Comamonadaceae</taxon>
        <taxon>Paracidovorax</taxon>
    </lineage>
</organism>
<name>A0ABU1IGX7_9BURK</name>
<dbReference type="RefSeq" id="WP_309831486.1">
    <property type="nucleotide sequence ID" value="NZ_JAVIZX010000001.1"/>
</dbReference>
<sequence>MANELATDMALLVARIEASRDSFDLADPMRHVKADLRRAAEANIQLALQAASDLLRAAEDLQKNLDDASKGNQP</sequence>
<evidence type="ECO:0000256" key="1">
    <source>
        <dbReference type="SAM" id="Coils"/>
    </source>
</evidence>
<protein>
    <submittedName>
        <fullName evidence="2">Uncharacterized protein</fullName>
    </submittedName>
</protein>
<dbReference type="EMBL" id="JAVIZX010000001">
    <property type="protein sequence ID" value="MDR6216231.1"/>
    <property type="molecule type" value="Genomic_DNA"/>
</dbReference>
<keyword evidence="1" id="KW-0175">Coiled coil</keyword>
<reference evidence="2 3" key="1">
    <citation type="submission" date="2023-08" db="EMBL/GenBank/DDBJ databases">
        <title>Functional and genomic diversity of the sorghum phyllosphere microbiome.</title>
        <authorList>
            <person name="Shade A."/>
        </authorList>
    </citation>
    <scope>NUCLEOTIDE SEQUENCE [LARGE SCALE GENOMIC DNA]</scope>
    <source>
        <strain evidence="2 3">SORGH_AS_0335</strain>
    </source>
</reference>
<accession>A0ABU1IGX7</accession>
<evidence type="ECO:0000313" key="2">
    <source>
        <dbReference type="EMBL" id="MDR6216231.1"/>
    </source>
</evidence>
<evidence type="ECO:0000313" key="3">
    <source>
        <dbReference type="Proteomes" id="UP001267710"/>
    </source>
</evidence>